<feature type="domain" description="Di19 C-terminal" evidence="3">
    <location>
        <begin position="121"/>
        <end position="210"/>
    </location>
</feature>
<evidence type="ECO:0000259" key="3">
    <source>
        <dbReference type="Pfam" id="PF14571"/>
    </source>
</evidence>
<dbReference type="InterPro" id="IPR008598">
    <property type="entry name" value="Di19_Zn-bd"/>
</dbReference>
<name>A0ABR0DIF3_9LAMI</name>
<gene>
    <name evidence="4" type="ORF">RD792_004811</name>
</gene>
<comment type="similarity">
    <text evidence="1">Belongs to the Di19 family.</text>
</comment>
<accession>A0ABR0DIF3</accession>
<keyword evidence="5" id="KW-1185">Reference proteome</keyword>
<dbReference type="PANTHER" id="PTHR31875">
    <property type="entry name" value="PROTEIN DEHYDRATION-INDUCED 19"/>
    <property type="match status" value="1"/>
</dbReference>
<protein>
    <submittedName>
        <fullName evidence="4">Uncharacterized protein</fullName>
    </submittedName>
</protein>
<feature type="domain" description="Di19 zinc-binding" evidence="2">
    <location>
        <begin position="46"/>
        <end position="96"/>
    </location>
</feature>
<dbReference type="Pfam" id="PF05605">
    <property type="entry name" value="zf-Di19"/>
    <property type="match status" value="1"/>
</dbReference>
<sequence>MDVDFWAARVHSAKHLPAVQSSRLNNSGNYHIVMEDEGDDEVRAWFPCPFCYMEIELSILCLHLQEEHCFDLKNAVCPICAANLGKDALGHFTEQHIHSIKRRKQSQKSGFWSNVSTNIVKDFRELSSFLASNSLSSGNEAVPDPLLSPFLCTTVPMTVSTDVQKDISPCVAATSDAAESVTASTQDELQDHEERRQQAVFVQELLVSTIFFDF</sequence>
<organism evidence="4 5">
    <name type="scientific">Penstemon davidsonii</name>
    <dbReference type="NCBI Taxonomy" id="160366"/>
    <lineage>
        <taxon>Eukaryota</taxon>
        <taxon>Viridiplantae</taxon>
        <taxon>Streptophyta</taxon>
        <taxon>Embryophyta</taxon>
        <taxon>Tracheophyta</taxon>
        <taxon>Spermatophyta</taxon>
        <taxon>Magnoliopsida</taxon>
        <taxon>eudicotyledons</taxon>
        <taxon>Gunneridae</taxon>
        <taxon>Pentapetalae</taxon>
        <taxon>asterids</taxon>
        <taxon>lamiids</taxon>
        <taxon>Lamiales</taxon>
        <taxon>Plantaginaceae</taxon>
        <taxon>Cheloneae</taxon>
        <taxon>Penstemon</taxon>
    </lineage>
</organism>
<reference evidence="4 5" key="1">
    <citation type="journal article" date="2023" name="bioRxiv">
        <title>Genome report: Whole genome sequence and annotation of Penstemon davidsonii.</title>
        <authorList>
            <person name="Ostevik K.L."/>
            <person name="Alabady M."/>
            <person name="Zhang M."/>
            <person name="Rausher M.D."/>
        </authorList>
    </citation>
    <scope>NUCLEOTIDE SEQUENCE [LARGE SCALE GENOMIC DNA]</scope>
    <source>
        <strain evidence="4">DNT005</strain>
        <tissue evidence="4">Whole leaf</tissue>
    </source>
</reference>
<dbReference type="EMBL" id="JAYDYQ010001088">
    <property type="protein sequence ID" value="KAK4489019.1"/>
    <property type="molecule type" value="Genomic_DNA"/>
</dbReference>
<dbReference type="InterPro" id="IPR033347">
    <property type="entry name" value="Di19"/>
</dbReference>
<comment type="caution">
    <text evidence="4">The sequence shown here is derived from an EMBL/GenBank/DDBJ whole genome shotgun (WGS) entry which is preliminary data.</text>
</comment>
<dbReference type="Pfam" id="PF14571">
    <property type="entry name" value="Di19_C"/>
    <property type="match status" value="1"/>
</dbReference>
<evidence type="ECO:0000313" key="4">
    <source>
        <dbReference type="EMBL" id="KAK4489019.1"/>
    </source>
</evidence>
<evidence type="ECO:0000259" key="2">
    <source>
        <dbReference type="Pfam" id="PF05605"/>
    </source>
</evidence>
<evidence type="ECO:0000256" key="1">
    <source>
        <dbReference type="ARBA" id="ARBA00007109"/>
    </source>
</evidence>
<proteinExistence type="inferred from homology"/>
<dbReference type="Proteomes" id="UP001291926">
    <property type="component" value="Unassembled WGS sequence"/>
</dbReference>
<dbReference type="PANTHER" id="PTHR31875:SF24">
    <property type="entry name" value="PROTEIN DEHYDRATION-INDUCED 19 HOMOLOG 5"/>
    <property type="match status" value="1"/>
</dbReference>
<dbReference type="InterPro" id="IPR027935">
    <property type="entry name" value="Di19_C"/>
</dbReference>
<evidence type="ECO:0000313" key="5">
    <source>
        <dbReference type="Proteomes" id="UP001291926"/>
    </source>
</evidence>